<dbReference type="CDD" id="cd22249">
    <property type="entry name" value="UDM1_RNF168_RNF169-like"/>
    <property type="match status" value="1"/>
</dbReference>
<feature type="domain" description="AsmA" evidence="2">
    <location>
        <begin position="311"/>
        <end position="536"/>
    </location>
</feature>
<reference evidence="3 4" key="1">
    <citation type="submission" date="2017-08" db="EMBL/GenBank/DDBJ databases">
        <title>Infants hospitalized years apart are colonized by the same room-sourced microbial strains.</title>
        <authorList>
            <person name="Brooks B."/>
            <person name="Olm M.R."/>
            <person name="Firek B.A."/>
            <person name="Baker R."/>
            <person name="Thomas B.C."/>
            <person name="Morowitz M.J."/>
            <person name="Banfield J.F."/>
        </authorList>
    </citation>
    <scope>NUCLEOTIDE SEQUENCE [LARGE SCALE GENOMIC DNA]</scope>
    <source>
        <strain evidence="3">S2_003_000_R2_11</strain>
    </source>
</reference>
<dbReference type="GO" id="GO:0090313">
    <property type="term" value="P:regulation of protein targeting to membrane"/>
    <property type="evidence" value="ECO:0007669"/>
    <property type="project" value="TreeGrafter"/>
</dbReference>
<evidence type="ECO:0000313" key="3">
    <source>
        <dbReference type="EMBL" id="PZR00098.1"/>
    </source>
</evidence>
<dbReference type="InterPro" id="IPR007844">
    <property type="entry name" value="AsmA"/>
</dbReference>
<dbReference type="PANTHER" id="PTHR30441">
    <property type="entry name" value="DUF748 DOMAIN-CONTAINING PROTEIN"/>
    <property type="match status" value="1"/>
</dbReference>
<name>A0A2W5TVH5_CERSP</name>
<dbReference type="GO" id="GO:0005886">
    <property type="term" value="C:plasma membrane"/>
    <property type="evidence" value="ECO:0007669"/>
    <property type="project" value="TreeGrafter"/>
</dbReference>
<dbReference type="PANTHER" id="PTHR30441:SF4">
    <property type="entry name" value="PROTEIN ASMA"/>
    <property type="match status" value="1"/>
</dbReference>
<evidence type="ECO:0000313" key="4">
    <source>
        <dbReference type="Proteomes" id="UP000248975"/>
    </source>
</evidence>
<proteinExistence type="predicted"/>
<comment type="caution">
    <text evidence="3">The sequence shown here is derived from an EMBL/GenBank/DDBJ whole genome shotgun (WGS) entry which is preliminary data.</text>
</comment>
<evidence type="ECO:0000259" key="2">
    <source>
        <dbReference type="Pfam" id="PF05170"/>
    </source>
</evidence>
<evidence type="ECO:0000256" key="1">
    <source>
        <dbReference type="SAM" id="MobiDB-lite"/>
    </source>
</evidence>
<dbReference type="EMBL" id="QFQS01000001">
    <property type="protein sequence ID" value="PZR00098.1"/>
    <property type="molecule type" value="Genomic_DNA"/>
</dbReference>
<dbReference type="AlphaFoldDB" id="A0A2W5TVH5"/>
<dbReference type="InterPro" id="IPR052894">
    <property type="entry name" value="AsmA-related"/>
</dbReference>
<organism evidence="3 4">
    <name type="scientific">Cereibacter sphaeroides</name>
    <name type="common">Rhodobacter sphaeroides</name>
    <dbReference type="NCBI Taxonomy" id="1063"/>
    <lineage>
        <taxon>Bacteria</taxon>
        <taxon>Pseudomonadati</taxon>
        <taxon>Pseudomonadota</taxon>
        <taxon>Alphaproteobacteria</taxon>
        <taxon>Rhodobacterales</taxon>
        <taxon>Paracoccaceae</taxon>
        <taxon>Cereibacter</taxon>
    </lineage>
</organism>
<accession>A0A2W5TVH5</accession>
<feature type="domain" description="AsmA" evidence="2">
    <location>
        <begin position="5"/>
        <end position="203"/>
    </location>
</feature>
<sequence>MRWLFRIVGTLLFLALLAIAALFLIPTETVARLASSQIERLTGRSLTIEGSVRPKIWPELGVRTGPVTLANADWSEAGPMLTAEGLSISIDMSALIGGTVRITGIELIRPELLLETAADGRANWDLSAAAPTEVSADTPTSTPVASTPFTIDRARIEGGRLRYIDHATGQEVALSDVALDAAIPDFDGPAQIDLAATMNGQAFQTKGTIGAFGAFLDGKVVPVALKATIGGSNIGFDGRFGTAPVSGEGQLVAALDDPPAVFALLAQPDPELPQGLGRDRIAISGAATLTPKGTAHLRDGKMQLDGNALSGAFDYVPGKDRPKLTAQLSAAALDLRGLTGTTGGSAGAGGNGGAPSSGWSRDTIDASALGVVDAAVSLAAESVDLGTITLGRTRLGIAIDAARAVTDLKEVQAYGGTISGQVIVNARNGLSTRTDLSLKGMALQPLLVQFADFDRLLGTGDLRFNLLASGNTLDALMRSLSGEGTMALGQGEIKGLDLAGMIMNMDPNYVGAGSKTVYDRITASFTVANGVLSNGDLAFSAPLLTASGSGAVNIGEQTLDYTLIPLSAGGKDLNSDVQVPLRISGPWAAPSIRLDLAALAERKLREEREKLRARAEEEITQKLQEETGITPLEGESLEDTARRAAQKALQDEAARQLNKLLGGN</sequence>
<feature type="region of interest" description="Disordered" evidence="1">
    <location>
        <begin position="622"/>
        <end position="649"/>
    </location>
</feature>
<dbReference type="Pfam" id="PF05170">
    <property type="entry name" value="AsmA"/>
    <property type="match status" value="2"/>
</dbReference>
<protein>
    <submittedName>
        <fullName evidence="3">AsmA family protein</fullName>
    </submittedName>
</protein>
<dbReference type="Proteomes" id="UP000248975">
    <property type="component" value="Unassembled WGS sequence"/>
</dbReference>
<gene>
    <name evidence="3" type="ORF">DI533_05695</name>
</gene>